<proteinExistence type="predicted"/>
<keyword evidence="3" id="KW-1185">Reference proteome</keyword>
<reference evidence="2 3" key="1">
    <citation type="journal article" date="2012" name="Stand. Genomic Sci.">
        <title>Complete genome sequencing and analysis of Saprospira grandis str. Lewin, a predatory marine bacterium.</title>
        <authorList>
            <person name="Saw J.H."/>
            <person name="Yuryev A."/>
            <person name="Kanbe M."/>
            <person name="Hou S."/>
            <person name="Young A.G."/>
            <person name="Aizawa S."/>
            <person name="Alam M."/>
        </authorList>
    </citation>
    <scope>NUCLEOTIDE SEQUENCE [LARGE SCALE GENOMIC DNA]</scope>
    <source>
        <strain evidence="2 3">Lewin</strain>
    </source>
</reference>
<sequence>MKNGPNGPALRSGGAKRQTEQKSSAFLRRAEQTCEPRSIAAAELAKG</sequence>
<protein>
    <submittedName>
        <fullName evidence="2">Uncharacterized protein</fullName>
    </submittedName>
</protein>
<accession>H6L685</accession>
<dbReference type="EMBL" id="CP002831">
    <property type="protein sequence ID" value="AFC22986.1"/>
    <property type="molecule type" value="Genomic_DNA"/>
</dbReference>
<dbReference type="AlphaFoldDB" id="H6L685"/>
<feature type="region of interest" description="Disordered" evidence="1">
    <location>
        <begin position="1"/>
        <end position="33"/>
    </location>
</feature>
<dbReference type="KEGG" id="sgn:SGRA_0247"/>
<evidence type="ECO:0000256" key="1">
    <source>
        <dbReference type="SAM" id="MobiDB-lite"/>
    </source>
</evidence>
<dbReference type="HOGENOM" id="CLU_211647_2_0_10"/>
<name>H6L685_SAPGL</name>
<evidence type="ECO:0000313" key="2">
    <source>
        <dbReference type="EMBL" id="AFC22986.1"/>
    </source>
</evidence>
<evidence type="ECO:0000313" key="3">
    <source>
        <dbReference type="Proteomes" id="UP000007519"/>
    </source>
</evidence>
<dbReference type="Proteomes" id="UP000007519">
    <property type="component" value="Chromosome"/>
</dbReference>
<organism evidence="2 3">
    <name type="scientific">Saprospira grandis (strain Lewin)</name>
    <dbReference type="NCBI Taxonomy" id="984262"/>
    <lineage>
        <taxon>Bacteria</taxon>
        <taxon>Pseudomonadati</taxon>
        <taxon>Bacteroidota</taxon>
        <taxon>Saprospiria</taxon>
        <taxon>Saprospirales</taxon>
        <taxon>Saprospiraceae</taxon>
        <taxon>Saprospira</taxon>
    </lineage>
</organism>
<dbReference type="STRING" id="984262.SGRA_0247"/>
<gene>
    <name evidence="2" type="ordered locus">SGRA_0247</name>
</gene>